<dbReference type="AlphaFoldDB" id="A0AAD7M170"/>
<dbReference type="Proteomes" id="UP001163823">
    <property type="component" value="Chromosome 5"/>
</dbReference>
<dbReference type="KEGG" id="qsa:O6P43_011481"/>
<dbReference type="PANTHER" id="PTHR44240">
    <property type="entry name" value="DNAJ DOMAIN (PROKARYOTIC HEAT SHOCK PROTEIN)-RELATED"/>
    <property type="match status" value="1"/>
</dbReference>
<sequence length="165" mass="18406">MFASSPTSFLSAVSFQPTTALKSSTPRNTSSTKFVASYSTKETKTPHFFATKMASSISLYEILGISTSASCHEIKTAYRKLARVCHPDVVAMNQKETSTNDFMKIHSAYLTLSNPEKRAQYDRETYNRPKWNISSSSLTSATIASMSGFPVYAHASRNWETDQCW</sequence>
<dbReference type="InterPro" id="IPR001623">
    <property type="entry name" value="DnaJ_domain"/>
</dbReference>
<comment type="caution">
    <text evidence="2">The sequence shown here is derived from an EMBL/GenBank/DDBJ whole genome shotgun (WGS) entry which is preliminary data.</text>
</comment>
<dbReference type="Pfam" id="PF00226">
    <property type="entry name" value="DnaJ"/>
    <property type="match status" value="1"/>
</dbReference>
<dbReference type="InterPro" id="IPR036869">
    <property type="entry name" value="J_dom_sf"/>
</dbReference>
<dbReference type="PROSITE" id="PS50076">
    <property type="entry name" value="DNAJ_2"/>
    <property type="match status" value="1"/>
</dbReference>
<feature type="domain" description="J" evidence="1">
    <location>
        <begin position="58"/>
        <end position="125"/>
    </location>
</feature>
<dbReference type="PANTHER" id="PTHR44240:SF10">
    <property type="entry name" value="J DOMAIN-CONTAINING PROTEIN"/>
    <property type="match status" value="1"/>
</dbReference>
<gene>
    <name evidence="2" type="ORF">O6P43_011481</name>
</gene>
<evidence type="ECO:0000259" key="1">
    <source>
        <dbReference type="PROSITE" id="PS50076"/>
    </source>
</evidence>
<accession>A0AAD7M170</accession>
<name>A0AAD7M170_QUISA</name>
<evidence type="ECO:0000313" key="3">
    <source>
        <dbReference type="Proteomes" id="UP001163823"/>
    </source>
</evidence>
<dbReference type="CDD" id="cd06257">
    <property type="entry name" value="DnaJ"/>
    <property type="match status" value="1"/>
</dbReference>
<dbReference type="PRINTS" id="PR00625">
    <property type="entry name" value="JDOMAIN"/>
</dbReference>
<organism evidence="2 3">
    <name type="scientific">Quillaja saponaria</name>
    <name type="common">Soap bark tree</name>
    <dbReference type="NCBI Taxonomy" id="32244"/>
    <lineage>
        <taxon>Eukaryota</taxon>
        <taxon>Viridiplantae</taxon>
        <taxon>Streptophyta</taxon>
        <taxon>Embryophyta</taxon>
        <taxon>Tracheophyta</taxon>
        <taxon>Spermatophyta</taxon>
        <taxon>Magnoliopsida</taxon>
        <taxon>eudicotyledons</taxon>
        <taxon>Gunneridae</taxon>
        <taxon>Pentapetalae</taxon>
        <taxon>rosids</taxon>
        <taxon>fabids</taxon>
        <taxon>Fabales</taxon>
        <taxon>Quillajaceae</taxon>
        <taxon>Quillaja</taxon>
    </lineage>
</organism>
<dbReference type="EMBL" id="JARAOO010000005">
    <property type="protein sequence ID" value="KAJ7967186.1"/>
    <property type="molecule type" value="Genomic_DNA"/>
</dbReference>
<dbReference type="InterPro" id="IPR052276">
    <property type="entry name" value="Diphthamide-biosynth_chaperone"/>
</dbReference>
<dbReference type="SUPFAM" id="SSF46565">
    <property type="entry name" value="Chaperone J-domain"/>
    <property type="match status" value="1"/>
</dbReference>
<keyword evidence="3" id="KW-1185">Reference proteome</keyword>
<dbReference type="Gene3D" id="1.10.287.110">
    <property type="entry name" value="DnaJ domain"/>
    <property type="match status" value="1"/>
</dbReference>
<dbReference type="SMART" id="SM00271">
    <property type="entry name" value="DnaJ"/>
    <property type="match status" value="1"/>
</dbReference>
<evidence type="ECO:0000313" key="2">
    <source>
        <dbReference type="EMBL" id="KAJ7967186.1"/>
    </source>
</evidence>
<reference evidence="2" key="1">
    <citation type="journal article" date="2023" name="Science">
        <title>Elucidation of the pathway for biosynthesis of saponin adjuvants from the soapbark tree.</title>
        <authorList>
            <person name="Reed J."/>
            <person name="Orme A."/>
            <person name="El-Demerdash A."/>
            <person name="Owen C."/>
            <person name="Martin L.B.B."/>
            <person name="Misra R.C."/>
            <person name="Kikuchi S."/>
            <person name="Rejzek M."/>
            <person name="Martin A.C."/>
            <person name="Harkess A."/>
            <person name="Leebens-Mack J."/>
            <person name="Louveau T."/>
            <person name="Stephenson M.J."/>
            <person name="Osbourn A."/>
        </authorList>
    </citation>
    <scope>NUCLEOTIDE SEQUENCE</scope>
    <source>
        <strain evidence="2">S10</strain>
    </source>
</reference>
<proteinExistence type="predicted"/>
<protein>
    <submittedName>
        <fullName evidence="2">Chaperone protein dnaJ 11 like</fullName>
    </submittedName>
</protein>